<evidence type="ECO:0000313" key="2">
    <source>
        <dbReference type="EMBL" id="KIK28212.1"/>
    </source>
</evidence>
<name>A0A0D0A190_9AGAM</name>
<dbReference type="EMBL" id="KN833693">
    <property type="protein sequence ID" value="KIK28212.1"/>
    <property type="molecule type" value="Genomic_DNA"/>
</dbReference>
<dbReference type="Proteomes" id="UP000054018">
    <property type="component" value="Unassembled WGS sequence"/>
</dbReference>
<reference evidence="3" key="2">
    <citation type="submission" date="2015-01" db="EMBL/GenBank/DDBJ databases">
        <title>Evolutionary Origins and Diversification of the Mycorrhizal Mutualists.</title>
        <authorList>
            <consortium name="DOE Joint Genome Institute"/>
            <consortium name="Mycorrhizal Genomics Consortium"/>
            <person name="Kohler A."/>
            <person name="Kuo A."/>
            <person name="Nagy L.G."/>
            <person name="Floudas D."/>
            <person name="Copeland A."/>
            <person name="Barry K.W."/>
            <person name="Cichocki N."/>
            <person name="Veneault-Fourrey C."/>
            <person name="LaButti K."/>
            <person name="Lindquist E.A."/>
            <person name="Lipzen A."/>
            <person name="Lundell T."/>
            <person name="Morin E."/>
            <person name="Murat C."/>
            <person name="Riley R."/>
            <person name="Ohm R."/>
            <person name="Sun H."/>
            <person name="Tunlid A."/>
            <person name="Henrissat B."/>
            <person name="Grigoriev I.V."/>
            <person name="Hibbett D.S."/>
            <person name="Martin F."/>
        </authorList>
    </citation>
    <scope>NUCLEOTIDE SEQUENCE [LARGE SCALE GENOMIC DNA]</scope>
    <source>
        <strain evidence="3">441</strain>
    </source>
</reference>
<reference evidence="2 3" key="1">
    <citation type="submission" date="2014-04" db="EMBL/GenBank/DDBJ databases">
        <authorList>
            <consortium name="DOE Joint Genome Institute"/>
            <person name="Kuo A."/>
            <person name="Kohler A."/>
            <person name="Costa M.D."/>
            <person name="Nagy L.G."/>
            <person name="Floudas D."/>
            <person name="Copeland A."/>
            <person name="Barry K.W."/>
            <person name="Cichocki N."/>
            <person name="Veneault-Fourrey C."/>
            <person name="LaButti K."/>
            <person name="Lindquist E.A."/>
            <person name="Lipzen A."/>
            <person name="Lundell T."/>
            <person name="Morin E."/>
            <person name="Murat C."/>
            <person name="Sun H."/>
            <person name="Tunlid A."/>
            <person name="Henrissat B."/>
            <person name="Grigoriev I.V."/>
            <person name="Hibbett D.S."/>
            <person name="Martin F."/>
            <person name="Nordberg H.P."/>
            <person name="Cantor M.N."/>
            <person name="Hua S.X."/>
        </authorList>
    </citation>
    <scope>NUCLEOTIDE SEQUENCE [LARGE SCALE GENOMIC DNA]</scope>
    <source>
        <strain evidence="2 3">441</strain>
    </source>
</reference>
<evidence type="ECO:0000256" key="1">
    <source>
        <dbReference type="SAM" id="MobiDB-lite"/>
    </source>
</evidence>
<feature type="compositionally biased region" description="Low complexity" evidence="1">
    <location>
        <begin position="44"/>
        <end position="71"/>
    </location>
</feature>
<feature type="region of interest" description="Disordered" evidence="1">
    <location>
        <begin position="115"/>
        <end position="184"/>
    </location>
</feature>
<feature type="region of interest" description="Disordered" evidence="1">
    <location>
        <begin position="1"/>
        <end position="76"/>
    </location>
</feature>
<feature type="compositionally biased region" description="Polar residues" evidence="1">
    <location>
        <begin position="34"/>
        <end position="43"/>
    </location>
</feature>
<dbReference type="HOGENOM" id="CLU_059056_0_0_1"/>
<feature type="compositionally biased region" description="Polar residues" evidence="1">
    <location>
        <begin position="289"/>
        <end position="302"/>
    </location>
</feature>
<feature type="compositionally biased region" description="Basic and acidic residues" evidence="1">
    <location>
        <begin position="142"/>
        <end position="153"/>
    </location>
</feature>
<keyword evidence="3" id="KW-1185">Reference proteome</keyword>
<dbReference type="OrthoDB" id="2753420at2759"/>
<dbReference type="AlphaFoldDB" id="A0A0D0A190"/>
<evidence type="ECO:0000313" key="3">
    <source>
        <dbReference type="Proteomes" id="UP000054018"/>
    </source>
</evidence>
<proteinExistence type="predicted"/>
<protein>
    <submittedName>
        <fullName evidence="2">Uncharacterized protein</fullName>
    </submittedName>
</protein>
<feature type="region of interest" description="Disordered" evidence="1">
    <location>
        <begin position="341"/>
        <end position="393"/>
    </location>
</feature>
<organism evidence="2 3">
    <name type="scientific">Pisolithus microcarpus 441</name>
    <dbReference type="NCBI Taxonomy" id="765257"/>
    <lineage>
        <taxon>Eukaryota</taxon>
        <taxon>Fungi</taxon>
        <taxon>Dikarya</taxon>
        <taxon>Basidiomycota</taxon>
        <taxon>Agaricomycotina</taxon>
        <taxon>Agaricomycetes</taxon>
        <taxon>Agaricomycetidae</taxon>
        <taxon>Boletales</taxon>
        <taxon>Sclerodermatineae</taxon>
        <taxon>Pisolithaceae</taxon>
        <taxon>Pisolithus</taxon>
    </lineage>
</organism>
<feature type="region of interest" description="Disordered" evidence="1">
    <location>
        <begin position="282"/>
        <end position="304"/>
    </location>
</feature>
<accession>A0A0D0A190</accession>
<gene>
    <name evidence="2" type="ORF">PISMIDRAFT_607461</name>
</gene>
<sequence length="393" mass="43919">MRAGVNSTTKTRPRRIHPLYATLPPRQRSRTMPPRTTRNSQGLRTTTIAPRRAPRARAPVAAKTRRTTTSTADDECPPKKVQWLKCRDQYGIPVIVKYSDTGEGTHMVWDWSEANEESHTADTDDDAMDTDLGTPPPSTPREPLHTPQERRPYEAGSVLRTPMKRAKQPNPPHFGDKGDHRIRGLPGLYRKNNGDYRMTLNHEVGSSVNLSRDEVEQLRAVEDEKIFVVQLKKLMAEREAMGLGDKVWEEDATMDEPAPNRRVQTAGPDGTILLSGQPVHQPNHGKVHANTQAPLSNYTTGPNGEICDRRGRRVLGPEGTVLIDPTFCPVKRPGRFLPVVAEERDDEDVENGGTKQTPLSDARRYVNAMPIRRGQPHPSPKPLGPEGTELVFH</sequence>
<feature type="compositionally biased region" description="Polar residues" evidence="1">
    <location>
        <begin position="1"/>
        <end position="10"/>
    </location>
</feature>